<dbReference type="GO" id="GO:0006355">
    <property type="term" value="P:regulation of DNA-templated transcription"/>
    <property type="evidence" value="ECO:0007669"/>
    <property type="project" value="InterPro"/>
</dbReference>
<dbReference type="KEGG" id="kpy:KPNIH31_02770"/>
<dbReference type="InterPro" id="IPR016032">
    <property type="entry name" value="Sig_transdc_resp-reg_C-effctor"/>
</dbReference>
<gene>
    <name evidence="2" type="ORF">E9161_24185</name>
</gene>
<dbReference type="Proteomes" id="UP000304895">
    <property type="component" value="Unassembled WGS sequence"/>
</dbReference>
<protein>
    <submittedName>
        <fullName evidence="2">Uncharacterized protein</fullName>
    </submittedName>
</protein>
<evidence type="ECO:0000313" key="2">
    <source>
        <dbReference type="EMBL" id="THI24948.1"/>
    </source>
</evidence>
<dbReference type="PROSITE" id="PS51755">
    <property type="entry name" value="OMPR_PHOB"/>
    <property type="match status" value="1"/>
</dbReference>
<dbReference type="Pfam" id="PF00486">
    <property type="entry name" value="Trans_reg_C"/>
    <property type="match status" value="1"/>
</dbReference>
<keyword evidence="1" id="KW-0238">DNA-binding</keyword>
<dbReference type="EMBL" id="SSUJ01000027">
    <property type="protein sequence ID" value="THI24948.1"/>
    <property type="molecule type" value="Genomic_DNA"/>
</dbReference>
<organism evidence="2 3">
    <name type="scientific">Klebsiella pneumoniae subsp. pneumoniae</name>
    <dbReference type="NCBI Taxonomy" id="72407"/>
    <lineage>
        <taxon>Bacteria</taxon>
        <taxon>Pseudomonadati</taxon>
        <taxon>Pseudomonadota</taxon>
        <taxon>Gammaproteobacteria</taxon>
        <taxon>Enterobacterales</taxon>
        <taxon>Enterobacteriaceae</taxon>
        <taxon>Klebsiella/Raoultella group</taxon>
        <taxon>Klebsiella</taxon>
        <taxon>Klebsiella pneumoniae complex</taxon>
    </lineage>
</organism>
<dbReference type="GO" id="GO:0003677">
    <property type="term" value="F:DNA binding"/>
    <property type="evidence" value="ECO:0007669"/>
    <property type="project" value="UniProtKB-UniRule"/>
</dbReference>
<name>A0A4S4XZS8_KLEPN</name>
<dbReference type="GO" id="GO:0000160">
    <property type="term" value="P:phosphorelay signal transduction system"/>
    <property type="evidence" value="ECO:0007669"/>
    <property type="project" value="InterPro"/>
</dbReference>
<accession>A0A4S4XZS8</accession>
<dbReference type="InterPro" id="IPR001867">
    <property type="entry name" value="OmpR/PhoB-type_DNA-bd"/>
</dbReference>
<dbReference type="AlphaFoldDB" id="A0A4S4XZS8"/>
<dbReference type="Gene3D" id="1.10.10.10">
    <property type="entry name" value="Winged helix-like DNA-binding domain superfamily/Winged helix DNA-binding domain"/>
    <property type="match status" value="1"/>
</dbReference>
<comment type="caution">
    <text evidence="2">The sequence shown here is derived from an EMBL/GenBank/DDBJ whole genome shotgun (WGS) entry which is preliminary data.</text>
</comment>
<dbReference type="CDD" id="cd00383">
    <property type="entry name" value="trans_reg_C"/>
    <property type="match status" value="1"/>
</dbReference>
<dbReference type="InterPro" id="IPR036388">
    <property type="entry name" value="WH-like_DNA-bd_sf"/>
</dbReference>
<dbReference type="SUPFAM" id="SSF46894">
    <property type="entry name" value="C-terminal effector domain of the bipartite response regulators"/>
    <property type="match status" value="1"/>
</dbReference>
<reference evidence="2 3" key="1">
    <citation type="submission" date="2019-04" db="EMBL/GenBank/DDBJ databases">
        <authorList>
            <person name="Fouts D."/>
            <person name="Sutton G."/>
            <person name="Singh I."/>
            <person name="Nguyen K."/>
        </authorList>
    </citation>
    <scope>NUCLEOTIDE SEQUENCE [LARGE SCALE GENOMIC DNA]</scope>
    <source>
        <strain evidence="2 3">55</strain>
    </source>
</reference>
<evidence type="ECO:0000313" key="3">
    <source>
        <dbReference type="Proteomes" id="UP000304895"/>
    </source>
</evidence>
<dbReference type="SMART" id="SM00862">
    <property type="entry name" value="Trans_reg_C"/>
    <property type="match status" value="1"/>
</dbReference>
<evidence type="ECO:0000256" key="1">
    <source>
        <dbReference type="ARBA" id="ARBA00023125"/>
    </source>
</evidence>
<proteinExistence type="predicted"/>
<sequence length="285" mass="32940">MDLIFLVWIQLLLQKRESILMKYIINFTITFDPDSRLLKLRNKDQLTIELSKPATRLLIELIKNNKNEMPRETLIKHVWEDYGFSPSSATLSNHISELRKAFEALGINKDILITVPRVGFKMEAEIHPETKNKELDTSTDGFGRNDITEDSVVQKKMIKKPAGSYGKKELHRVLKPILALIFILLLIITIITILARERNEEPKPLGTMNKCKIYALGDDYPDPELFSHARIMLSDIEIDCTKENRDIFFMESLSANGLRKTSFMVVCTKNSEMNYKACQNYKRID</sequence>